<dbReference type="Bgee" id="WBGene00009028">
    <property type="expression patterns" value="Expressed in material anatomical entity and 2 other cell types or tissues"/>
</dbReference>
<dbReference type="FunCoup" id="G5EBQ6">
    <property type="interactions" value="308"/>
</dbReference>
<feature type="compositionally biased region" description="Basic and acidic residues" evidence="1">
    <location>
        <begin position="177"/>
        <end position="195"/>
    </location>
</feature>
<feature type="compositionally biased region" description="Low complexity" evidence="1">
    <location>
        <begin position="499"/>
        <end position="508"/>
    </location>
</feature>
<feature type="region of interest" description="Disordered" evidence="1">
    <location>
        <begin position="85"/>
        <end position="290"/>
    </location>
</feature>
<dbReference type="HOGENOM" id="CLU_543194_0_0_1"/>
<dbReference type="OMA" id="RIINFTI"/>
<sequence>MNNRGNNDFVEEKCAPVRRGAGPPKNVAAPLPIELKPKFPKTEESAVPAELAHTPQTPVEQVPAAQSAIVEAPVVSKTLETEINEAPGEAVVVEAGQQQEGGGSQLQEVPSNDADKADQQQKKKKKAKKPAKKDTGTAVAVFISDDEDKKDDPNNAVGQFVEDDDDDKKKNKKKEKKERIKTLEKDDNKAKDAKGPSKVKKEKLQKTDRGSARQKTKTGQSNRQKRQQGSVRRSAAAKPENATPVATTPQVPTGKNYVPLQNIATTLPQPPPAKDKNKAPSKDATEGLLKSWISKAKQKYVGKNPNIESSTLNGDDSIIAPEQANIKPEITAVYGLPCDYAPKTMPTNKDDKSHPEKLFPGGRPFWMSNNGKPPPAKVITVKDAVDLCTSGKLKFLERQTDAPEDLNPYSEDLQAICAKDKEFFSDYKRIWTNTLYNLNPLPTDAKDRPDPKSTKPVSFKLPTTTTVYKRRVQSEAQKVTTVTFQPTPKGQKMKKKKSSPSNSSATVE</sequence>
<feature type="compositionally biased region" description="Polar residues" evidence="1">
    <location>
        <begin position="217"/>
        <end position="231"/>
    </location>
</feature>
<feature type="compositionally biased region" description="Polar residues" evidence="1">
    <location>
        <begin position="477"/>
        <end position="488"/>
    </location>
</feature>
<feature type="compositionally biased region" description="Basic and acidic residues" evidence="1">
    <location>
        <begin position="273"/>
        <end position="285"/>
    </location>
</feature>
<feature type="compositionally biased region" description="Basic and acidic residues" evidence="1">
    <location>
        <begin position="35"/>
        <end position="44"/>
    </location>
</feature>
<feature type="compositionally biased region" description="Low complexity" evidence="1">
    <location>
        <begin position="88"/>
        <end position="98"/>
    </location>
</feature>
<dbReference type="PIR" id="T20757">
    <property type="entry name" value="T20757"/>
</dbReference>
<dbReference type="OrthoDB" id="5883872at2759"/>
<dbReference type="InParanoid" id="G5EBQ6"/>
<dbReference type="EMBL" id="BX284605">
    <property type="protein sequence ID" value="CAB07594.1"/>
    <property type="molecule type" value="Genomic_DNA"/>
</dbReference>
<feature type="region of interest" description="Disordered" evidence="1">
    <location>
        <begin position="1"/>
        <end position="64"/>
    </location>
</feature>
<protein>
    <submittedName>
        <fullName evidence="2">Calpain catalytic domain-containing protein</fullName>
    </submittedName>
</protein>
<evidence type="ECO:0000313" key="2">
    <source>
        <dbReference type="EMBL" id="CAB07594.1"/>
    </source>
</evidence>
<evidence type="ECO:0000313" key="3">
    <source>
        <dbReference type="Proteomes" id="UP000001940"/>
    </source>
</evidence>
<evidence type="ECO:0000256" key="1">
    <source>
        <dbReference type="SAM" id="MobiDB-lite"/>
    </source>
</evidence>
<name>G5EBQ6_CAEEL</name>
<feature type="compositionally biased region" description="Basic and acidic residues" evidence="1">
    <location>
        <begin position="202"/>
        <end position="211"/>
    </location>
</feature>
<dbReference type="STRING" id="6239.F21H7.2.1"/>
<feature type="compositionally biased region" description="Basic residues" evidence="1">
    <location>
        <begin position="122"/>
        <end position="131"/>
    </location>
</feature>
<proteinExistence type="predicted"/>
<dbReference type="AlphaFoldDB" id="G5EBQ6"/>
<organism evidence="2 3">
    <name type="scientific">Caenorhabditis elegans</name>
    <dbReference type="NCBI Taxonomy" id="6239"/>
    <lineage>
        <taxon>Eukaryota</taxon>
        <taxon>Metazoa</taxon>
        <taxon>Ecdysozoa</taxon>
        <taxon>Nematoda</taxon>
        <taxon>Chromadorea</taxon>
        <taxon>Rhabditida</taxon>
        <taxon>Rhabditina</taxon>
        <taxon>Rhabditomorpha</taxon>
        <taxon>Rhabditoidea</taxon>
        <taxon>Rhabditidae</taxon>
        <taxon>Peloderinae</taxon>
        <taxon>Caenorhabditis</taxon>
    </lineage>
</organism>
<evidence type="ECO:0000313" key="4">
    <source>
        <dbReference type="WormBase" id="F21H7.2"/>
    </source>
</evidence>
<dbReference type="AGR" id="WB:WBGene00009028"/>
<reference evidence="2 3" key="1">
    <citation type="journal article" date="1998" name="Science">
        <title>Genome sequence of the nematode C. elegans: a platform for investigating biology.</title>
        <authorList>
            <consortium name="The C. elegans sequencing consortium"/>
            <person name="Sulson J.E."/>
            <person name="Waterston R."/>
        </authorList>
    </citation>
    <scope>NUCLEOTIDE SEQUENCE [LARGE SCALE GENOMIC DNA]</scope>
    <source>
        <strain evidence="2 3">Bristol N2</strain>
    </source>
</reference>
<dbReference type="eggNOG" id="ENOG502TI0D">
    <property type="taxonomic scope" value="Eukaryota"/>
</dbReference>
<feature type="region of interest" description="Disordered" evidence="1">
    <location>
        <begin position="439"/>
        <end position="459"/>
    </location>
</feature>
<gene>
    <name evidence="2" type="ORF">CELE_F21H7.2</name>
    <name evidence="2 4" type="ORF">F21H7.2</name>
</gene>
<accession>G5EBQ6</accession>
<dbReference type="WormBase" id="F21H7.2">
    <property type="protein sequence ID" value="CE15875"/>
    <property type="gene ID" value="WBGene00009028"/>
</dbReference>
<dbReference type="Proteomes" id="UP000001940">
    <property type="component" value="Chromosome V"/>
</dbReference>
<keyword evidence="3" id="KW-1185">Reference proteome</keyword>
<feature type="compositionally biased region" description="Basic and acidic residues" evidence="1">
    <location>
        <begin position="444"/>
        <end position="453"/>
    </location>
</feature>
<dbReference type="PaxDb" id="6239-F21H7.2.1"/>
<feature type="compositionally biased region" description="Low complexity" evidence="1">
    <location>
        <begin position="242"/>
        <end position="253"/>
    </location>
</feature>
<feature type="region of interest" description="Disordered" evidence="1">
    <location>
        <begin position="477"/>
        <end position="508"/>
    </location>
</feature>